<evidence type="ECO:0000313" key="3">
    <source>
        <dbReference type="Proteomes" id="UP001194468"/>
    </source>
</evidence>
<gene>
    <name evidence="2" type="ORF">L210DRAFT_3586561</name>
</gene>
<name>A0AAD4BAK3_BOLED</name>
<dbReference type="AlphaFoldDB" id="A0AAD4BAK3"/>
<reference evidence="2" key="1">
    <citation type="submission" date="2019-10" db="EMBL/GenBank/DDBJ databases">
        <authorList>
            <consortium name="DOE Joint Genome Institute"/>
            <person name="Kuo A."/>
            <person name="Miyauchi S."/>
            <person name="Kiss E."/>
            <person name="Drula E."/>
            <person name="Kohler A."/>
            <person name="Sanchez-Garcia M."/>
            <person name="Andreopoulos B."/>
            <person name="Barry K.W."/>
            <person name="Bonito G."/>
            <person name="Buee M."/>
            <person name="Carver A."/>
            <person name="Chen C."/>
            <person name="Cichocki N."/>
            <person name="Clum A."/>
            <person name="Culley D."/>
            <person name="Crous P.W."/>
            <person name="Fauchery L."/>
            <person name="Girlanda M."/>
            <person name="Hayes R."/>
            <person name="Keri Z."/>
            <person name="LaButti K."/>
            <person name="Lipzen A."/>
            <person name="Lombard V."/>
            <person name="Magnuson J."/>
            <person name="Maillard F."/>
            <person name="Morin E."/>
            <person name="Murat C."/>
            <person name="Nolan M."/>
            <person name="Ohm R."/>
            <person name="Pangilinan J."/>
            <person name="Pereira M."/>
            <person name="Perotto S."/>
            <person name="Peter M."/>
            <person name="Riley R."/>
            <person name="Sitrit Y."/>
            <person name="Stielow B."/>
            <person name="Szollosi G."/>
            <person name="Zifcakova L."/>
            <person name="Stursova M."/>
            <person name="Spatafora J.W."/>
            <person name="Tedersoo L."/>
            <person name="Vaario L.-M."/>
            <person name="Yamada A."/>
            <person name="Yan M."/>
            <person name="Wang P."/>
            <person name="Xu J."/>
            <person name="Bruns T."/>
            <person name="Baldrian P."/>
            <person name="Vilgalys R."/>
            <person name="Henrissat B."/>
            <person name="Grigoriev I.V."/>
            <person name="Hibbett D."/>
            <person name="Nagy L.G."/>
            <person name="Martin F.M."/>
        </authorList>
    </citation>
    <scope>NUCLEOTIDE SEQUENCE</scope>
    <source>
        <strain evidence="2">BED1</strain>
    </source>
</reference>
<organism evidence="2 3">
    <name type="scientific">Boletus edulis BED1</name>
    <dbReference type="NCBI Taxonomy" id="1328754"/>
    <lineage>
        <taxon>Eukaryota</taxon>
        <taxon>Fungi</taxon>
        <taxon>Dikarya</taxon>
        <taxon>Basidiomycota</taxon>
        <taxon>Agaricomycotina</taxon>
        <taxon>Agaricomycetes</taxon>
        <taxon>Agaricomycetidae</taxon>
        <taxon>Boletales</taxon>
        <taxon>Boletineae</taxon>
        <taxon>Boletaceae</taxon>
        <taxon>Boletoideae</taxon>
        <taxon>Boletus</taxon>
    </lineage>
</organism>
<feature type="compositionally biased region" description="Polar residues" evidence="1">
    <location>
        <begin position="16"/>
        <end position="31"/>
    </location>
</feature>
<dbReference type="EMBL" id="WHUW01000333">
    <property type="protein sequence ID" value="KAF8415403.1"/>
    <property type="molecule type" value="Genomic_DNA"/>
</dbReference>
<dbReference type="Proteomes" id="UP001194468">
    <property type="component" value="Unassembled WGS sequence"/>
</dbReference>
<comment type="caution">
    <text evidence="2">The sequence shown here is derived from an EMBL/GenBank/DDBJ whole genome shotgun (WGS) entry which is preliminary data.</text>
</comment>
<accession>A0AAD4BAK3</accession>
<protein>
    <submittedName>
        <fullName evidence="2">Uncharacterized protein</fullName>
    </submittedName>
</protein>
<feature type="region of interest" description="Disordered" evidence="1">
    <location>
        <begin position="15"/>
        <end position="64"/>
    </location>
</feature>
<keyword evidence="3" id="KW-1185">Reference proteome</keyword>
<reference evidence="2" key="2">
    <citation type="journal article" date="2020" name="Nat. Commun.">
        <title>Large-scale genome sequencing of mycorrhizal fungi provides insights into the early evolution of symbiotic traits.</title>
        <authorList>
            <person name="Miyauchi S."/>
            <person name="Kiss E."/>
            <person name="Kuo A."/>
            <person name="Drula E."/>
            <person name="Kohler A."/>
            <person name="Sanchez-Garcia M."/>
            <person name="Morin E."/>
            <person name="Andreopoulos B."/>
            <person name="Barry K.W."/>
            <person name="Bonito G."/>
            <person name="Buee M."/>
            <person name="Carver A."/>
            <person name="Chen C."/>
            <person name="Cichocki N."/>
            <person name="Clum A."/>
            <person name="Culley D."/>
            <person name="Crous P.W."/>
            <person name="Fauchery L."/>
            <person name="Girlanda M."/>
            <person name="Hayes R.D."/>
            <person name="Keri Z."/>
            <person name="LaButti K."/>
            <person name="Lipzen A."/>
            <person name="Lombard V."/>
            <person name="Magnuson J."/>
            <person name="Maillard F."/>
            <person name="Murat C."/>
            <person name="Nolan M."/>
            <person name="Ohm R.A."/>
            <person name="Pangilinan J."/>
            <person name="Pereira M.F."/>
            <person name="Perotto S."/>
            <person name="Peter M."/>
            <person name="Pfister S."/>
            <person name="Riley R."/>
            <person name="Sitrit Y."/>
            <person name="Stielow J.B."/>
            <person name="Szollosi G."/>
            <person name="Zifcakova L."/>
            <person name="Stursova M."/>
            <person name="Spatafora J.W."/>
            <person name="Tedersoo L."/>
            <person name="Vaario L.M."/>
            <person name="Yamada A."/>
            <person name="Yan M."/>
            <person name="Wang P."/>
            <person name="Xu J."/>
            <person name="Bruns T."/>
            <person name="Baldrian P."/>
            <person name="Vilgalys R."/>
            <person name="Dunand C."/>
            <person name="Henrissat B."/>
            <person name="Grigoriev I.V."/>
            <person name="Hibbett D."/>
            <person name="Nagy L.G."/>
            <person name="Martin F.M."/>
        </authorList>
    </citation>
    <scope>NUCLEOTIDE SEQUENCE</scope>
    <source>
        <strain evidence="2">BED1</strain>
    </source>
</reference>
<feature type="compositionally biased region" description="Polar residues" evidence="1">
    <location>
        <begin position="51"/>
        <end position="64"/>
    </location>
</feature>
<sequence length="64" mass="6695">MIAMSDVITFVVDATGYQNNGLTTQNPNLTGTYPGPSNRDNDAPYAPPTRGTGTQVGSTYSSPN</sequence>
<evidence type="ECO:0000256" key="1">
    <source>
        <dbReference type="SAM" id="MobiDB-lite"/>
    </source>
</evidence>
<proteinExistence type="predicted"/>
<evidence type="ECO:0000313" key="2">
    <source>
        <dbReference type="EMBL" id="KAF8415403.1"/>
    </source>
</evidence>